<feature type="chain" id="PRO_5037596806" description="Bacterial toxin 44 domain-containing protein" evidence="1">
    <location>
        <begin position="25"/>
        <end position="220"/>
    </location>
</feature>
<evidence type="ECO:0000313" key="3">
    <source>
        <dbReference type="EMBL" id="GGG13963.1"/>
    </source>
</evidence>
<reference evidence="3" key="2">
    <citation type="submission" date="2020-09" db="EMBL/GenBank/DDBJ databases">
        <authorList>
            <person name="Sun Q."/>
            <person name="Zhou Y."/>
        </authorList>
    </citation>
    <scope>NUCLEOTIDE SEQUENCE</scope>
    <source>
        <strain evidence="3">CGMCC 1.16134</strain>
    </source>
</reference>
<dbReference type="AlphaFoldDB" id="A0A917LD22"/>
<proteinExistence type="predicted"/>
<gene>
    <name evidence="3" type="ORF">GCM10010912_67970</name>
</gene>
<feature type="domain" description="Bacterial toxin 44" evidence="2">
    <location>
        <begin position="105"/>
        <end position="166"/>
    </location>
</feature>
<feature type="signal peptide" evidence="1">
    <location>
        <begin position="1"/>
        <end position="24"/>
    </location>
</feature>
<dbReference type="EMBL" id="BMKR01000066">
    <property type="protein sequence ID" value="GGG13963.1"/>
    <property type="molecule type" value="Genomic_DNA"/>
</dbReference>
<keyword evidence="1" id="KW-0732">Signal</keyword>
<comment type="caution">
    <text evidence="3">The sequence shown here is derived from an EMBL/GenBank/DDBJ whole genome shotgun (WGS) entry which is preliminary data.</text>
</comment>
<dbReference type="RefSeq" id="WP_189032585.1">
    <property type="nucleotide sequence ID" value="NZ_BMKR01000066.1"/>
</dbReference>
<protein>
    <recommendedName>
        <fullName evidence="2">Bacterial toxin 44 domain-containing protein</fullName>
    </recommendedName>
</protein>
<evidence type="ECO:0000259" key="2">
    <source>
        <dbReference type="Pfam" id="PF15607"/>
    </source>
</evidence>
<evidence type="ECO:0000256" key="1">
    <source>
        <dbReference type="SAM" id="SignalP"/>
    </source>
</evidence>
<sequence length="220" mass="24420">MGKGIKSVLLCIVLLLSVSTNVFAAEVTPNADPVENITSEFSGKMRSNAAYMAYYAYTETRDFGTYPVMTGEEFVSKVKTRGPWDYKFPYGYSKPWIFAGVTTTGEDLGNIHYGYVGRAAGFTDLILKSAAGVYQIYSGTYHIGWYASYFDDPKDQIAIQRGLNYWANGNLPSTFSLTQERQELIDTLTEEQKQEIEQNVKEKAGELGLTATNGAVTPEK</sequence>
<dbReference type="InterPro" id="IPR028946">
    <property type="entry name" value="Ntox44"/>
</dbReference>
<name>A0A917LD22_9BACL</name>
<dbReference type="Pfam" id="PF15607">
    <property type="entry name" value="Ntox44"/>
    <property type="match status" value="1"/>
</dbReference>
<keyword evidence="4" id="KW-1185">Reference proteome</keyword>
<dbReference type="Proteomes" id="UP000637643">
    <property type="component" value="Unassembled WGS sequence"/>
</dbReference>
<evidence type="ECO:0000313" key="4">
    <source>
        <dbReference type="Proteomes" id="UP000637643"/>
    </source>
</evidence>
<accession>A0A917LD22</accession>
<organism evidence="3 4">
    <name type="scientific">Paenibacillus albidus</name>
    <dbReference type="NCBI Taxonomy" id="2041023"/>
    <lineage>
        <taxon>Bacteria</taxon>
        <taxon>Bacillati</taxon>
        <taxon>Bacillota</taxon>
        <taxon>Bacilli</taxon>
        <taxon>Bacillales</taxon>
        <taxon>Paenibacillaceae</taxon>
        <taxon>Paenibacillus</taxon>
    </lineage>
</organism>
<reference evidence="3" key="1">
    <citation type="journal article" date="2014" name="Int. J. Syst. Evol. Microbiol.">
        <title>Complete genome sequence of Corynebacterium casei LMG S-19264T (=DSM 44701T), isolated from a smear-ripened cheese.</title>
        <authorList>
            <consortium name="US DOE Joint Genome Institute (JGI-PGF)"/>
            <person name="Walter F."/>
            <person name="Albersmeier A."/>
            <person name="Kalinowski J."/>
            <person name="Ruckert C."/>
        </authorList>
    </citation>
    <scope>NUCLEOTIDE SEQUENCE</scope>
    <source>
        <strain evidence="3">CGMCC 1.16134</strain>
    </source>
</reference>